<gene>
    <name evidence="1" type="ORF">QAD02_020904</name>
</gene>
<comment type="caution">
    <text evidence="1">The sequence shown here is derived from an EMBL/GenBank/DDBJ whole genome shotgun (WGS) entry which is preliminary data.</text>
</comment>
<dbReference type="EMBL" id="CM056741">
    <property type="protein sequence ID" value="KAJ8685111.1"/>
    <property type="molecule type" value="Genomic_DNA"/>
</dbReference>
<protein>
    <submittedName>
        <fullName evidence="1">Uncharacterized protein</fullName>
    </submittedName>
</protein>
<reference evidence="1" key="1">
    <citation type="submission" date="2023-04" db="EMBL/GenBank/DDBJ databases">
        <title>A chromosome-level genome assembly of the parasitoid wasp Eretmocerus hayati.</title>
        <authorList>
            <person name="Zhong Y."/>
            <person name="Liu S."/>
            <person name="Liu Y."/>
        </authorList>
    </citation>
    <scope>NUCLEOTIDE SEQUENCE</scope>
    <source>
        <strain evidence="1">ZJU_SS_LIU_2023</strain>
    </source>
</reference>
<proteinExistence type="predicted"/>
<sequence length="105" mass="11902">MMPPRRITEKPLGNSQSTLPFTNMPPVSTNSNLSNEINGTDSVRGMEKALSKEGEEIRAERAKMQELKAEMKKLGAEMQRLEQEIVKKILQLECVWTVQKIGLME</sequence>
<evidence type="ECO:0000313" key="1">
    <source>
        <dbReference type="EMBL" id="KAJ8685111.1"/>
    </source>
</evidence>
<accession>A0ACC2PQ04</accession>
<keyword evidence="2" id="KW-1185">Reference proteome</keyword>
<dbReference type="Proteomes" id="UP001239111">
    <property type="component" value="Chromosome 1"/>
</dbReference>
<evidence type="ECO:0000313" key="2">
    <source>
        <dbReference type="Proteomes" id="UP001239111"/>
    </source>
</evidence>
<organism evidence="1 2">
    <name type="scientific">Eretmocerus hayati</name>
    <dbReference type="NCBI Taxonomy" id="131215"/>
    <lineage>
        <taxon>Eukaryota</taxon>
        <taxon>Metazoa</taxon>
        <taxon>Ecdysozoa</taxon>
        <taxon>Arthropoda</taxon>
        <taxon>Hexapoda</taxon>
        <taxon>Insecta</taxon>
        <taxon>Pterygota</taxon>
        <taxon>Neoptera</taxon>
        <taxon>Endopterygota</taxon>
        <taxon>Hymenoptera</taxon>
        <taxon>Apocrita</taxon>
        <taxon>Proctotrupomorpha</taxon>
        <taxon>Chalcidoidea</taxon>
        <taxon>Aphelinidae</taxon>
        <taxon>Aphelininae</taxon>
        <taxon>Eretmocerus</taxon>
    </lineage>
</organism>
<name>A0ACC2PQ04_9HYME</name>